<name>A0A3M7PC68_BRAPC</name>
<protein>
    <submittedName>
        <fullName evidence="1">Uncharacterized protein</fullName>
    </submittedName>
</protein>
<keyword evidence="2" id="KW-1185">Reference proteome</keyword>
<organism evidence="1 2">
    <name type="scientific">Brachionus plicatilis</name>
    <name type="common">Marine rotifer</name>
    <name type="synonym">Brachionus muelleri</name>
    <dbReference type="NCBI Taxonomy" id="10195"/>
    <lineage>
        <taxon>Eukaryota</taxon>
        <taxon>Metazoa</taxon>
        <taxon>Spiralia</taxon>
        <taxon>Gnathifera</taxon>
        <taxon>Rotifera</taxon>
        <taxon>Eurotatoria</taxon>
        <taxon>Monogononta</taxon>
        <taxon>Pseudotrocha</taxon>
        <taxon>Ploima</taxon>
        <taxon>Brachionidae</taxon>
        <taxon>Brachionus</taxon>
    </lineage>
</organism>
<reference evidence="1 2" key="1">
    <citation type="journal article" date="2018" name="Sci. Rep.">
        <title>Genomic signatures of local adaptation to the degree of environmental predictability in rotifers.</title>
        <authorList>
            <person name="Franch-Gras L."/>
            <person name="Hahn C."/>
            <person name="Garcia-Roger E.M."/>
            <person name="Carmona M.J."/>
            <person name="Serra M."/>
            <person name="Gomez A."/>
        </authorList>
    </citation>
    <scope>NUCLEOTIDE SEQUENCE [LARGE SCALE GENOMIC DNA]</scope>
    <source>
        <strain evidence="1">HYR1</strain>
    </source>
</reference>
<dbReference type="EMBL" id="REGN01012289">
    <property type="protein sequence ID" value="RMZ96297.1"/>
    <property type="molecule type" value="Genomic_DNA"/>
</dbReference>
<sequence>MVPSSTLYNSHKYNYFFKLHQDNDPKHTSSLCTSYLTENDVFDAFLEFEKTLTPKKKRIFITIKTQLKIKLTIEVHDQIICLIYNYNYQVFFLRKVLLGHIRTPKKHQTHHFLYTSLISVTMTRDDCNSESG</sequence>
<evidence type="ECO:0000313" key="1">
    <source>
        <dbReference type="EMBL" id="RMZ96297.1"/>
    </source>
</evidence>
<dbReference type="Proteomes" id="UP000276133">
    <property type="component" value="Unassembled WGS sequence"/>
</dbReference>
<comment type="caution">
    <text evidence="1">The sequence shown here is derived from an EMBL/GenBank/DDBJ whole genome shotgun (WGS) entry which is preliminary data.</text>
</comment>
<accession>A0A3M7PC68</accession>
<gene>
    <name evidence="1" type="ORF">BpHYR1_001002</name>
</gene>
<dbReference type="AlphaFoldDB" id="A0A3M7PC68"/>
<evidence type="ECO:0000313" key="2">
    <source>
        <dbReference type="Proteomes" id="UP000276133"/>
    </source>
</evidence>
<proteinExistence type="predicted"/>